<name>A0A7E4W1V8_PANRE</name>
<accession>A0A7E4W1V8</accession>
<dbReference type="Proteomes" id="UP000492821">
    <property type="component" value="Unassembled WGS sequence"/>
</dbReference>
<evidence type="ECO:0000313" key="2">
    <source>
        <dbReference type="WBParaSite" id="Pan_g550.t1"/>
    </source>
</evidence>
<reference evidence="2" key="2">
    <citation type="submission" date="2020-10" db="UniProtKB">
        <authorList>
            <consortium name="WormBaseParasite"/>
        </authorList>
    </citation>
    <scope>IDENTIFICATION</scope>
</reference>
<organism evidence="1 2">
    <name type="scientific">Panagrellus redivivus</name>
    <name type="common">Microworm</name>
    <dbReference type="NCBI Taxonomy" id="6233"/>
    <lineage>
        <taxon>Eukaryota</taxon>
        <taxon>Metazoa</taxon>
        <taxon>Ecdysozoa</taxon>
        <taxon>Nematoda</taxon>
        <taxon>Chromadorea</taxon>
        <taxon>Rhabditida</taxon>
        <taxon>Tylenchina</taxon>
        <taxon>Panagrolaimomorpha</taxon>
        <taxon>Panagrolaimoidea</taxon>
        <taxon>Panagrolaimidae</taxon>
        <taxon>Panagrellus</taxon>
    </lineage>
</organism>
<keyword evidence="1" id="KW-1185">Reference proteome</keyword>
<evidence type="ECO:0000313" key="1">
    <source>
        <dbReference type="Proteomes" id="UP000492821"/>
    </source>
</evidence>
<dbReference type="WBParaSite" id="Pan_g550.t1">
    <property type="protein sequence ID" value="Pan_g550.t1"/>
    <property type="gene ID" value="Pan_g550"/>
</dbReference>
<dbReference type="AlphaFoldDB" id="A0A7E4W1V8"/>
<reference evidence="1" key="1">
    <citation type="journal article" date="2013" name="Genetics">
        <title>The draft genome and transcriptome of Panagrellus redivivus are shaped by the harsh demands of a free-living lifestyle.</title>
        <authorList>
            <person name="Srinivasan J."/>
            <person name="Dillman A.R."/>
            <person name="Macchietto M.G."/>
            <person name="Heikkinen L."/>
            <person name="Lakso M."/>
            <person name="Fracchia K.M."/>
            <person name="Antoshechkin I."/>
            <person name="Mortazavi A."/>
            <person name="Wong G."/>
            <person name="Sternberg P.W."/>
        </authorList>
    </citation>
    <scope>NUCLEOTIDE SEQUENCE [LARGE SCALE GENOMIC DNA]</scope>
    <source>
        <strain evidence="1">MT8872</strain>
    </source>
</reference>
<proteinExistence type="predicted"/>
<sequence length="321" mass="36761">MPTNPKLQNHLMRELMHTIRLKGNGDVMVLLALSGKETFPVFTYVVQTKIALHFTQATIMHLLNLESYDKIATSAKVCVRVSTSGALRLFSRFVRDLNVIISASFRLPIDWASLEDLTIYDVSAGKFLDGVANGTILLANLRKLMFRLTFNDLIKTLLTACFPFPEEVTLTIEQADHAPTLHGAFKTFPRVKRLKIIYSMNNDPNKFQVLNELPAVIKCFPGLKSVKIMLRDRHDFISNHPEIVEVAKFHEQLQTADFSVPVDVTYHEFVYMSPSDSTEEFNSQLKSIGFKAEHYAYEYIFSLDNHNVKLFHQICEYELYC</sequence>
<protein>
    <submittedName>
        <fullName evidence="2">F-box domain-containing protein</fullName>
    </submittedName>
</protein>